<dbReference type="InterPro" id="IPR045152">
    <property type="entry name" value="EDC4-like"/>
</dbReference>
<keyword evidence="3" id="KW-0853">WD repeat</keyword>
<evidence type="ECO:0000256" key="1">
    <source>
        <dbReference type="ARBA" id="ARBA00004496"/>
    </source>
</evidence>
<dbReference type="PANTHER" id="PTHR15598">
    <property type="entry name" value="ENHANCER OF MRNA-DECAPPING PROTEIN 4"/>
    <property type="match status" value="1"/>
</dbReference>
<comment type="subcellular location">
    <subcellularLocation>
        <location evidence="1">Cytoplasm</location>
    </subcellularLocation>
</comment>
<comment type="caution">
    <text evidence="6">The sequence shown here is derived from an EMBL/GenBank/DDBJ whole genome shotgun (WGS) entry which is preliminary data.</text>
</comment>
<sequence>MASSASGQPPTSPQRFSPLSSLNRPLSLPSSTTRMTPSPPRATFLRATTATEYSSSGRSATFPAVPCTPHEIGMFNLVEFDQATQSVILANSARASFFSFHVHFAPHDDLGQPPANTVDLIRSLATTTAASSSNPARFDYMVEIPVKHPITSMVVTSDEVAEGPLVNVYTVQSRAVSMYQLEGEVIRPTGWEKAGLLEREEIIQVVGGANVSMVEEERKEQIVATSEVEGGAAVEVVESVKKVETVKEVGVKVEACDEEVRKEVEVAKEIKLSGPVVNGAIAKLKEKRKAEQAVGTTRKEGTEAERAEEEATNKAIRETVNLKKSEKEKPRGPPPPSTAEEEKITAPKKLRNQPAITTEDEKMADASKALRELLAPKKPEKERKERHRGDKGKESVSSSNNEDSALKPETSSASSTPHRLPLADIPRLSPQIPPEDKQAGAKMATASPSGPASPPSPKLNPVADTMSQQSPPLTLPVAGPGGESSHGNHVGMHQMVKELRKVEDNVANKVGKVVGKEMNRQYQRLEEDRIAHQAAETSRQETILKVVSQTLSNNTQKLLEQTIRSEMQNAVIPSLGKIVAAAVEKQIGKGVAETVNRAVPSAIDKSVAENVNKIMSKPAFVESVSKSVAKSLRPLVEDTFKDSFSTLLIPAYQSATTQMFNQIGAAFDQGLQNTVTKSVSDGVADVHSALARMQSSVDALAQQVRDLQAQVAASSPTLSSGRQAQLGVMAQPVPSIQMPMPTPPVNSFDRRPATHQAALSVGTGRYESPDSYVQRVQAPSQQGPLSAGSTGSTLAYRSGSLGQLFPLTVSSHIVQLNGEIDVAIANMDYEDAFMKVRVGHVLIFITWYRSPINRSSCDSATLLQVKPIDGIEFRARVTQPARADITLASFEPRLDFVYGAAVQLDSKCIGETEPQGVFHNIFYPNVVPVVTAKHVLLCRTKDPLNSLHSTHRSYIGLRDRRSLHRDPATAPTPLSGALLPAGLG</sequence>
<name>A0A433QR37_9FUNG</name>
<dbReference type="GO" id="GO:0000932">
    <property type="term" value="C:P-body"/>
    <property type="evidence" value="ECO:0007669"/>
    <property type="project" value="TreeGrafter"/>
</dbReference>
<evidence type="ECO:0000256" key="5">
    <source>
        <dbReference type="SAM" id="MobiDB-lite"/>
    </source>
</evidence>
<evidence type="ECO:0000313" key="6">
    <source>
        <dbReference type="EMBL" id="RUS32218.1"/>
    </source>
</evidence>
<feature type="compositionally biased region" description="Low complexity" evidence="5">
    <location>
        <begin position="968"/>
        <end position="984"/>
    </location>
</feature>
<feature type="compositionally biased region" description="Polar residues" evidence="5">
    <location>
        <begin position="1"/>
        <end position="15"/>
    </location>
</feature>
<organism evidence="6 7">
    <name type="scientific">Jimgerdemannia flammicorona</name>
    <dbReference type="NCBI Taxonomy" id="994334"/>
    <lineage>
        <taxon>Eukaryota</taxon>
        <taxon>Fungi</taxon>
        <taxon>Fungi incertae sedis</taxon>
        <taxon>Mucoromycota</taxon>
        <taxon>Mucoromycotina</taxon>
        <taxon>Endogonomycetes</taxon>
        <taxon>Endogonales</taxon>
        <taxon>Endogonaceae</taxon>
        <taxon>Jimgerdemannia</taxon>
    </lineage>
</organism>
<dbReference type="EMBL" id="RBNJ01002236">
    <property type="protein sequence ID" value="RUS32218.1"/>
    <property type="molecule type" value="Genomic_DNA"/>
</dbReference>
<proteinExistence type="predicted"/>
<feature type="region of interest" description="Disordered" evidence="5">
    <location>
        <begin position="286"/>
        <end position="474"/>
    </location>
</feature>
<dbReference type="PANTHER" id="PTHR15598:SF5">
    <property type="entry name" value="ENHANCER OF MRNA-DECAPPING PROTEIN 4"/>
    <property type="match status" value="1"/>
</dbReference>
<protein>
    <submittedName>
        <fullName evidence="6">Uncharacterized protein</fullName>
    </submittedName>
</protein>
<keyword evidence="2" id="KW-0963">Cytoplasm</keyword>
<gene>
    <name evidence="6" type="ORF">BC938DRAFT_476008</name>
</gene>
<feature type="compositionally biased region" description="Basic and acidic residues" evidence="5">
    <location>
        <begin position="359"/>
        <end position="394"/>
    </location>
</feature>
<evidence type="ECO:0000256" key="2">
    <source>
        <dbReference type="ARBA" id="ARBA00022490"/>
    </source>
</evidence>
<dbReference type="Proteomes" id="UP000274822">
    <property type="component" value="Unassembled WGS sequence"/>
</dbReference>
<evidence type="ECO:0000313" key="7">
    <source>
        <dbReference type="Proteomes" id="UP000274822"/>
    </source>
</evidence>
<dbReference type="AlphaFoldDB" id="A0A433QR37"/>
<feature type="compositionally biased region" description="Polar residues" evidence="5">
    <location>
        <begin position="395"/>
        <end position="417"/>
    </location>
</feature>
<dbReference type="GO" id="GO:0031087">
    <property type="term" value="P:deadenylation-independent decapping of nuclear-transcribed mRNA"/>
    <property type="evidence" value="ECO:0007669"/>
    <property type="project" value="InterPro"/>
</dbReference>
<keyword evidence="4" id="KW-0677">Repeat</keyword>
<evidence type="ECO:0000256" key="3">
    <source>
        <dbReference type="ARBA" id="ARBA00022574"/>
    </source>
</evidence>
<feature type="compositionally biased region" description="Basic and acidic residues" evidence="5">
    <location>
        <begin position="297"/>
        <end position="331"/>
    </location>
</feature>
<feature type="region of interest" description="Disordered" evidence="5">
    <location>
        <begin position="1"/>
        <end position="42"/>
    </location>
</feature>
<evidence type="ECO:0000256" key="4">
    <source>
        <dbReference type="ARBA" id="ARBA00022737"/>
    </source>
</evidence>
<feature type="compositionally biased region" description="Low complexity" evidence="5">
    <location>
        <begin position="17"/>
        <end position="36"/>
    </location>
</feature>
<keyword evidence="7" id="KW-1185">Reference proteome</keyword>
<accession>A0A433QR37</accession>
<reference evidence="6 7" key="1">
    <citation type="journal article" date="2018" name="New Phytol.">
        <title>Phylogenomics of Endogonaceae and evolution of mycorrhizas within Mucoromycota.</title>
        <authorList>
            <person name="Chang Y."/>
            <person name="Desiro A."/>
            <person name="Na H."/>
            <person name="Sandor L."/>
            <person name="Lipzen A."/>
            <person name="Clum A."/>
            <person name="Barry K."/>
            <person name="Grigoriev I.V."/>
            <person name="Martin F.M."/>
            <person name="Stajich J.E."/>
            <person name="Smith M.E."/>
            <person name="Bonito G."/>
            <person name="Spatafora J.W."/>
        </authorList>
    </citation>
    <scope>NUCLEOTIDE SEQUENCE [LARGE SCALE GENOMIC DNA]</scope>
    <source>
        <strain evidence="6 7">AD002</strain>
    </source>
</reference>
<feature type="region of interest" description="Disordered" evidence="5">
    <location>
        <begin position="960"/>
        <end position="984"/>
    </location>
</feature>